<organism evidence="2">
    <name type="scientific">Pithovirus LCPAC403</name>
    <dbReference type="NCBI Taxonomy" id="2506596"/>
    <lineage>
        <taxon>Viruses</taxon>
        <taxon>Pithoviruses</taxon>
    </lineage>
</organism>
<dbReference type="InterPro" id="IPR012337">
    <property type="entry name" value="RNaseH-like_sf"/>
</dbReference>
<protein>
    <submittedName>
        <fullName evidence="2">Ribonuclease H</fullName>
    </submittedName>
</protein>
<dbReference type="InterPro" id="IPR036397">
    <property type="entry name" value="RNaseH_sf"/>
</dbReference>
<evidence type="ECO:0000313" key="2">
    <source>
        <dbReference type="EMBL" id="QBK92957.1"/>
    </source>
</evidence>
<dbReference type="InterPro" id="IPR002156">
    <property type="entry name" value="RNaseH_domain"/>
</dbReference>
<dbReference type="Pfam" id="PF13456">
    <property type="entry name" value="RVT_3"/>
    <property type="match status" value="1"/>
</dbReference>
<gene>
    <name evidence="2" type="ORF">LCPAC403_00910</name>
</gene>
<dbReference type="PANTHER" id="PTHR46387">
    <property type="entry name" value="POLYNUCLEOTIDYL TRANSFERASE, RIBONUCLEASE H-LIKE SUPERFAMILY PROTEIN"/>
    <property type="match status" value="1"/>
</dbReference>
<evidence type="ECO:0000259" key="1">
    <source>
        <dbReference type="PROSITE" id="PS50879"/>
    </source>
</evidence>
<accession>A0A481ZB00</accession>
<proteinExistence type="predicted"/>
<feature type="domain" description="RNase H type-1" evidence="1">
    <location>
        <begin position="1"/>
        <end position="129"/>
    </location>
</feature>
<dbReference type="GO" id="GO:0003676">
    <property type="term" value="F:nucleic acid binding"/>
    <property type="evidence" value="ECO:0007669"/>
    <property type="project" value="InterPro"/>
</dbReference>
<dbReference type="Gene3D" id="3.30.420.10">
    <property type="entry name" value="Ribonuclease H-like superfamily/Ribonuclease H"/>
    <property type="match status" value="1"/>
</dbReference>
<dbReference type="PANTHER" id="PTHR46387:SF2">
    <property type="entry name" value="RIBONUCLEASE HI"/>
    <property type="match status" value="1"/>
</dbReference>
<sequence length="133" mass="14930">MYTLYFDGCSKGNPGSSGAGYSILDEDGKECSSGYEYLGDQTNNYAEYSALIIGLKEADNIFVKHLHVKGDSKLVIEQMSCRWKCRSKNLAPLYTSCINYLRKFNSVTFEHIPRNENKRADLLANMAVTMSGF</sequence>
<dbReference type="SUPFAM" id="SSF53098">
    <property type="entry name" value="Ribonuclease H-like"/>
    <property type="match status" value="1"/>
</dbReference>
<name>A0A481ZB00_9VIRU</name>
<dbReference type="GO" id="GO:0004523">
    <property type="term" value="F:RNA-DNA hybrid ribonuclease activity"/>
    <property type="evidence" value="ECO:0007669"/>
    <property type="project" value="InterPro"/>
</dbReference>
<dbReference type="EMBL" id="MK500588">
    <property type="protein sequence ID" value="QBK92957.1"/>
    <property type="molecule type" value="Genomic_DNA"/>
</dbReference>
<reference evidence="2" key="1">
    <citation type="journal article" date="2019" name="MBio">
        <title>Virus Genomes from Deep Sea Sediments Expand the Ocean Megavirome and Support Independent Origins of Viral Gigantism.</title>
        <authorList>
            <person name="Backstrom D."/>
            <person name="Yutin N."/>
            <person name="Jorgensen S.L."/>
            <person name="Dharamshi J."/>
            <person name="Homa F."/>
            <person name="Zaremba-Niedwiedzka K."/>
            <person name="Spang A."/>
            <person name="Wolf Y.I."/>
            <person name="Koonin E.V."/>
            <person name="Ettema T.J."/>
        </authorList>
    </citation>
    <scope>NUCLEOTIDE SEQUENCE</scope>
</reference>
<dbReference type="PROSITE" id="PS50879">
    <property type="entry name" value="RNASE_H_1"/>
    <property type="match status" value="1"/>
</dbReference>
<dbReference type="FunFam" id="3.30.420.10:FF:000076">
    <property type="entry name" value="RBR-type E3 ubiquitin transferase"/>
    <property type="match status" value="1"/>
</dbReference>
<dbReference type="CDD" id="cd09279">
    <property type="entry name" value="RNase_HI_like"/>
    <property type="match status" value="1"/>
</dbReference>